<dbReference type="InterPro" id="IPR022675">
    <property type="entry name" value="G6P_DH_C"/>
</dbReference>
<dbReference type="HAMAP" id="MF_00966">
    <property type="entry name" value="G6PD"/>
    <property type="match status" value="1"/>
</dbReference>
<dbReference type="InterPro" id="IPR001282">
    <property type="entry name" value="G6P_DH"/>
</dbReference>
<evidence type="ECO:0000256" key="6">
    <source>
        <dbReference type="ARBA" id="ARBA00023277"/>
    </source>
</evidence>
<evidence type="ECO:0000256" key="4">
    <source>
        <dbReference type="ARBA" id="ARBA00022857"/>
    </source>
</evidence>
<keyword evidence="6 7" id="KW-0119">Carbohydrate metabolism</keyword>
<evidence type="ECO:0000256" key="1">
    <source>
        <dbReference type="ARBA" id="ARBA00004937"/>
    </source>
</evidence>
<dbReference type="PANTHER" id="PTHR23429">
    <property type="entry name" value="GLUCOSE-6-PHOSPHATE 1-DEHYDROGENASE G6PD"/>
    <property type="match status" value="1"/>
</dbReference>
<dbReference type="InterPro" id="IPR036291">
    <property type="entry name" value="NAD(P)-bd_dom_sf"/>
</dbReference>
<evidence type="ECO:0000313" key="12">
    <source>
        <dbReference type="Proteomes" id="UP001501588"/>
    </source>
</evidence>
<feature type="binding site" evidence="7">
    <location>
        <begin position="108"/>
        <end position="109"/>
    </location>
    <ligand>
        <name>NADP(+)</name>
        <dbReference type="ChEBI" id="CHEBI:58349"/>
    </ligand>
</feature>
<protein>
    <recommendedName>
        <fullName evidence="7">Glucose-6-phosphate 1-dehydrogenase</fullName>
        <shortName evidence="7">G6PD</shortName>
        <ecNumber evidence="7">1.1.1.49</ecNumber>
    </recommendedName>
</protein>
<keyword evidence="4 7" id="KW-0521">NADP</keyword>
<dbReference type="EMBL" id="BAAAFZ010000055">
    <property type="protein sequence ID" value="GAA0594044.1"/>
    <property type="molecule type" value="Genomic_DNA"/>
</dbReference>
<comment type="pathway">
    <text evidence="1 7">Carbohydrate degradation; pentose phosphate pathway; D-ribulose 5-phosphate from D-glucose 6-phosphate (oxidative stage): step 1/3.</text>
</comment>
<feature type="binding site" evidence="7">
    <location>
        <position position="193"/>
    </location>
    <ligand>
        <name>substrate</name>
    </ligand>
</feature>
<feature type="binding site" evidence="7">
    <location>
        <position position="71"/>
    </location>
    <ligand>
        <name>NADP(+)</name>
        <dbReference type="ChEBI" id="CHEBI:58349"/>
    </ligand>
</feature>
<feature type="active site" description="Proton acceptor" evidence="7">
    <location>
        <position position="255"/>
    </location>
</feature>
<evidence type="ECO:0000256" key="5">
    <source>
        <dbReference type="ARBA" id="ARBA00023002"/>
    </source>
</evidence>
<evidence type="ECO:0000256" key="2">
    <source>
        <dbReference type="ARBA" id="ARBA00009975"/>
    </source>
</evidence>
<feature type="binding site" evidence="7">
    <location>
        <position position="250"/>
    </location>
    <ligand>
        <name>substrate</name>
    </ligand>
</feature>
<feature type="region of interest" description="Disordered" evidence="8">
    <location>
        <begin position="1"/>
        <end position="21"/>
    </location>
</feature>
<dbReference type="Gene3D" id="3.30.360.10">
    <property type="entry name" value="Dihydrodipicolinate Reductase, domain 2"/>
    <property type="match status" value="1"/>
</dbReference>
<organism evidence="11 12">
    <name type="scientific">Craurococcus roseus</name>
    <dbReference type="NCBI Taxonomy" id="77585"/>
    <lineage>
        <taxon>Bacteria</taxon>
        <taxon>Pseudomonadati</taxon>
        <taxon>Pseudomonadota</taxon>
        <taxon>Alphaproteobacteria</taxon>
        <taxon>Acetobacterales</taxon>
        <taxon>Acetobacteraceae</taxon>
        <taxon>Craurococcus</taxon>
    </lineage>
</organism>
<accession>A0ABP3QR89</accession>
<feature type="binding site" evidence="7">
    <location>
        <position position="354"/>
    </location>
    <ligand>
        <name>substrate</name>
    </ligand>
</feature>
<comment type="caution">
    <text evidence="11">The sequence shown here is derived from an EMBL/GenBank/DDBJ whole genome shotgun (WGS) entry which is preliminary data.</text>
</comment>
<feature type="compositionally biased region" description="Polar residues" evidence="8">
    <location>
        <begin position="1"/>
        <end position="14"/>
    </location>
</feature>
<dbReference type="Proteomes" id="UP001501588">
    <property type="component" value="Unassembled WGS sequence"/>
</dbReference>
<evidence type="ECO:0000256" key="3">
    <source>
        <dbReference type="ARBA" id="ARBA00022526"/>
    </source>
</evidence>
<dbReference type="Pfam" id="PF00479">
    <property type="entry name" value="G6PD_N"/>
    <property type="match status" value="1"/>
</dbReference>
<proteinExistence type="inferred from homology"/>
<keyword evidence="12" id="KW-1185">Reference proteome</keyword>
<evidence type="ECO:0000256" key="7">
    <source>
        <dbReference type="HAMAP-Rule" id="MF_00966"/>
    </source>
</evidence>
<reference evidence="12" key="1">
    <citation type="journal article" date="2019" name="Int. J. Syst. Evol. Microbiol.">
        <title>The Global Catalogue of Microorganisms (GCM) 10K type strain sequencing project: providing services to taxonomists for standard genome sequencing and annotation.</title>
        <authorList>
            <consortium name="The Broad Institute Genomics Platform"/>
            <consortium name="The Broad Institute Genome Sequencing Center for Infectious Disease"/>
            <person name="Wu L."/>
            <person name="Ma J."/>
        </authorList>
    </citation>
    <scope>NUCLEOTIDE SEQUENCE [LARGE SCALE GENOMIC DNA]</scope>
    <source>
        <strain evidence="12">JCM 9933</strain>
    </source>
</reference>
<dbReference type="EC" id="1.1.1.49" evidence="7"/>
<comment type="caution">
    <text evidence="7">Lacks conserved residue(s) required for the propagation of feature annotation.</text>
</comment>
<dbReference type="PANTHER" id="PTHR23429:SF0">
    <property type="entry name" value="GLUCOSE-6-PHOSPHATE 1-DEHYDROGENASE"/>
    <property type="match status" value="1"/>
</dbReference>
<evidence type="ECO:0000259" key="9">
    <source>
        <dbReference type="Pfam" id="PF00479"/>
    </source>
</evidence>
<comment type="similarity">
    <text evidence="2 7">Belongs to the glucose-6-phosphate dehydrogenase family.</text>
</comment>
<dbReference type="SUPFAM" id="SSF51735">
    <property type="entry name" value="NAD(P)-binding Rossmann-fold domains"/>
    <property type="match status" value="1"/>
</dbReference>
<dbReference type="InterPro" id="IPR019796">
    <property type="entry name" value="G6P_DH_AS"/>
</dbReference>
<keyword evidence="3 7" id="KW-0313">Glucose metabolism</keyword>
<evidence type="ECO:0000313" key="11">
    <source>
        <dbReference type="EMBL" id="GAA0594044.1"/>
    </source>
</evidence>
<dbReference type="SUPFAM" id="SSF55347">
    <property type="entry name" value="Glyceraldehyde-3-phosphate dehydrogenase-like, C-terminal domain"/>
    <property type="match status" value="1"/>
</dbReference>
<feature type="binding site" evidence="7">
    <location>
        <position position="231"/>
    </location>
    <ligand>
        <name>substrate</name>
    </ligand>
</feature>
<dbReference type="Gene3D" id="3.40.50.720">
    <property type="entry name" value="NAD(P)-binding Rossmann-like Domain"/>
    <property type="match status" value="1"/>
</dbReference>
<keyword evidence="5 7" id="KW-0560">Oxidoreductase</keyword>
<feature type="domain" description="Glucose-6-phosphate dehydrogenase C-terminal" evidence="10">
    <location>
        <begin position="204"/>
        <end position="500"/>
    </location>
</feature>
<feature type="binding site" evidence="7">
    <location>
        <position position="163"/>
    </location>
    <ligand>
        <name>NADP(+)</name>
        <dbReference type="ChEBI" id="CHEBI:58349"/>
    </ligand>
</feature>
<dbReference type="NCBIfam" id="TIGR00871">
    <property type="entry name" value="zwf"/>
    <property type="match status" value="1"/>
</dbReference>
<gene>
    <name evidence="7 11" type="primary">zwf</name>
    <name evidence="11" type="ORF">GCM10009416_35530</name>
</gene>
<comment type="function">
    <text evidence="7">Catalyzes the oxidation of glucose 6-phosphate to 6-phosphogluconolactone.</text>
</comment>
<dbReference type="RefSeq" id="WP_343896720.1">
    <property type="nucleotide sequence ID" value="NZ_BAAAFZ010000055.1"/>
</dbReference>
<sequence>MSLLTDVTLSQRRPTPTGYPLAARRTPVPEFDFVLFGATGDLATRKLLPSLVRREAEGVLPPRGRIICVGRRPVGTEEFVKQALRPAADLDEATLDRFRSRVRYLAMDVTDPRGHAELAALLGDTPAVRVFFLAVGPNLFAPICARLAEAGSVTPASRVVLEKPIGHDLASSREINDAVGRAFAEEQVYRIDHYLGKETVQNLMVLRFANTLFERPWSAADIDHVQITCAETLGVEGRGDYYEHSGALRDMVQNHMLQLLCLVAMEPPTALEKDSVRDEKLKVLKAIRPIQDGAVQAVTVRGQYGPGAIDGAPVGGYLADIGAAESDTETFVALKAEIRNFRWSGVPFYLRTGKRLPSRCSEIIVSFKPPRHSIFPDAAGTPAANQLVIRLQPDEGISQLTTMKAPGSGRMVLMPASLRLSFGEDGGRVPEAYERLLTDVIRGDATLFMRRDEVEASWRWVEPILEGWRAQGQRPLRYAAGTWGPSAAIALIERDGRSWHETEVPIGRPAAVVGAAGR</sequence>
<dbReference type="Pfam" id="PF02781">
    <property type="entry name" value="G6PD_C"/>
    <property type="match status" value="1"/>
</dbReference>
<feature type="binding site" evidence="7">
    <location>
        <position position="197"/>
    </location>
    <ligand>
        <name>substrate</name>
    </ligand>
</feature>
<dbReference type="PIRSF" id="PIRSF000110">
    <property type="entry name" value="G6PD"/>
    <property type="match status" value="1"/>
</dbReference>
<comment type="catalytic activity">
    <reaction evidence="7">
        <text>D-glucose 6-phosphate + NADP(+) = 6-phospho-D-glucono-1,5-lactone + NADPH + H(+)</text>
        <dbReference type="Rhea" id="RHEA:15841"/>
        <dbReference type="ChEBI" id="CHEBI:15378"/>
        <dbReference type="ChEBI" id="CHEBI:57783"/>
        <dbReference type="ChEBI" id="CHEBI:57955"/>
        <dbReference type="ChEBI" id="CHEBI:58349"/>
        <dbReference type="ChEBI" id="CHEBI:61548"/>
        <dbReference type="EC" id="1.1.1.49"/>
    </reaction>
</comment>
<evidence type="ECO:0000256" key="8">
    <source>
        <dbReference type="SAM" id="MobiDB-lite"/>
    </source>
</evidence>
<feature type="domain" description="Glucose-6-phosphate dehydrogenase NAD-binding" evidence="9">
    <location>
        <begin position="34"/>
        <end position="202"/>
    </location>
</feature>
<dbReference type="PRINTS" id="PR00079">
    <property type="entry name" value="G6PDHDRGNASE"/>
</dbReference>
<dbReference type="InterPro" id="IPR022674">
    <property type="entry name" value="G6P_DH_NAD-bd"/>
</dbReference>
<name>A0ABP3QR89_9PROT</name>
<evidence type="ECO:0000259" key="10">
    <source>
        <dbReference type="Pfam" id="PF02781"/>
    </source>
</evidence>
<dbReference type="PROSITE" id="PS00069">
    <property type="entry name" value="G6P_DEHYDROGENASE"/>
    <property type="match status" value="1"/>
</dbReference>